<feature type="region of interest" description="Disordered" evidence="1">
    <location>
        <begin position="1"/>
        <end position="142"/>
    </location>
</feature>
<evidence type="ECO:0000313" key="3">
    <source>
        <dbReference type="Proteomes" id="UP000193240"/>
    </source>
</evidence>
<sequence length="155" mass="16997">MSRQSNGSRSQAVSSSRRGQPQATRGSGASTVPGQSATCAQPYASPQENRGQYAASQQHDRIAYESGRAWEHPNPQVDRVVNDPRLDYTHTQQGEHSRGQSPGQSAAAYAYSHGGDYTPSSNSYNNSSDRLTEQQLHDHNYGQPTVDKMGIWQVF</sequence>
<feature type="compositionally biased region" description="Polar residues" evidence="1">
    <location>
        <begin position="1"/>
        <end position="57"/>
    </location>
</feature>
<feature type="compositionally biased region" description="Basic and acidic residues" evidence="1">
    <location>
        <begin position="58"/>
        <end position="71"/>
    </location>
</feature>
<keyword evidence="3" id="KW-1185">Reference proteome</keyword>
<dbReference type="AlphaFoldDB" id="A0A1Y2LNX0"/>
<dbReference type="Proteomes" id="UP000193240">
    <property type="component" value="Unassembled WGS sequence"/>
</dbReference>
<feature type="compositionally biased region" description="Basic and acidic residues" evidence="1">
    <location>
        <begin position="80"/>
        <end position="98"/>
    </location>
</feature>
<protein>
    <submittedName>
        <fullName evidence="2">Uncharacterized protein</fullName>
    </submittedName>
</protein>
<feature type="compositionally biased region" description="Basic and acidic residues" evidence="1">
    <location>
        <begin position="130"/>
        <end position="140"/>
    </location>
</feature>
<reference evidence="2 3" key="1">
    <citation type="journal article" date="2017" name="Genome Announc.">
        <title>Genome sequence of the saprophytic ascomycete Epicoccum nigrum ICMP 19927 strain isolated from New Zealand.</title>
        <authorList>
            <person name="Fokin M."/>
            <person name="Fleetwood D."/>
            <person name="Weir B.S."/>
            <person name="Villas-Boas S.G."/>
        </authorList>
    </citation>
    <scope>NUCLEOTIDE SEQUENCE [LARGE SCALE GENOMIC DNA]</scope>
    <source>
        <strain evidence="2 3">ICMP 19927</strain>
    </source>
</reference>
<organism evidence="2 3">
    <name type="scientific">Epicoccum nigrum</name>
    <name type="common">Soil fungus</name>
    <name type="synonym">Epicoccum purpurascens</name>
    <dbReference type="NCBI Taxonomy" id="105696"/>
    <lineage>
        <taxon>Eukaryota</taxon>
        <taxon>Fungi</taxon>
        <taxon>Dikarya</taxon>
        <taxon>Ascomycota</taxon>
        <taxon>Pezizomycotina</taxon>
        <taxon>Dothideomycetes</taxon>
        <taxon>Pleosporomycetidae</taxon>
        <taxon>Pleosporales</taxon>
        <taxon>Pleosporineae</taxon>
        <taxon>Didymellaceae</taxon>
        <taxon>Epicoccum</taxon>
    </lineage>
</organism>
<proteinExistence type="predicted"/>
<name>A0A1Y2LNX0_EPING</name>
<evidence type="ECO:0000313" key="2">
    <source>
        <dbReference type="EMBL" id="OSS45591.1"/>
    </source>
</evidence>
<gene>
    <name evidence="2" type="ORF">B5807_09448</name>
</gene>
<dbReference type="InParanoid" id="A0A1Y2LNX0"/>
<accession>A0A1Y2LNX0</accession>
<dbReference type="EMBL" id="KZ107853">
    <property type="protein sequence ID" value="OSS45591.1"/>
    <property type="molecule type" value="Genomic_DNA"/>
</dbReference>
<evidence type="ECO:0000256" key="1">
    <source>
        <dbReference type="SAM" id="MobiDB-lite"/>
    </source>
</evidence>